<feature type="non-terminal residue" evidence="1">
    <location>
        <position position="58"/>
    </location>
</feature>
<dbReference type="InterPro" id="IPR012349">
    <property type="entry name" value="Split_barrel_FMN-bd"/>
</dbReference>
<name>A0A382HW19_9ZZZZ</name>
<evidence type="ECO:0000313" key="1">
    <source>
        <dbReference type="EMBL" id="SVB91594.1"/>
    </source>
</evidence>
<dbReference type="AlphaFoldDB" id="A0A382HW19"/>
<gene>
    <name evidence="1" type="ORF">METZ01_LOCUS244448</name>
</gene>
<proteinExistence type="predicted"/>
<dbReference type="Pfam" id="PF04075">
    <property type="entry name" value="F420H2_quin_red"/>
    <property type="match status" value="1"/>
</dbReference>
<dbReference type="InterPro" id="IPR004378">
    <property type="entry name" value="F420H2_quin_Rdtase"/>
</dbReference>
<sequence>MNEYIPSTSKWVADQVELYEGSGGIEGTTLRGLPVIIVTNTGWKTGAIRKTPLMKVTD</sequence>
<dbReference type="EMBL" id="UINC01063693">
    <property type="protein sequence ID" value="SVB91594.1"/>
    <property type="molecule type" value="Genomic_DNA"/>
</dbReference>
<accession>A0A382HW19</accession>
<protein>
    <submittedName>
        <fullName evidence="1">Uncharacterized protein</fullName>
    </submittedName>
</protein>
<organism evidence="1">
    <name type="scientific">marine metagenome</name>
    <dbReference type="NCBI Taxonomy" id="408172"/>
    <lineage>
        <taxon>unclassified sequences</taxon>
        <taxon>metagenomes</taxon>
        <taxon>ecological metagenomes</taxon>
    </lineage>
</organism>
<dbReference type="Gene3D" id="2.30.110.10">
    <property type="entry name" value="Electron Transport, Fmn-binding Protein, Chain A"/>
    <property type="match status" value="1"/>
</dbReference>
<dbReference type="GO" id="GO:0016491">
    <property type="term" value="F:oxidoreductase activity"/>
    <property type="evidence" value="ECO:0007669"/>
    <property type="project" value="InterPro"/>
</dbReference>
<reference evidence="1" key="1">
    <citation type="submission" date="2018-05" db="EMBL/GenBank/DDBJ databases">
        <authorList>
            <person name="Lanie J.A."/>
            <person name="Ng W.-L."/>
            <person name="Kazmierczak K.M."/>
            <person name="Andrzejewski T.M."/>
            <person name="Davidsen T.M."/>
            <person name="Wayne K.J."/>
            <person name="Tettelin H."/>
            <person name="Glass J.I."/>
            <person name="Rusch D."/>
            <person name="Podicherti R."/>
            <person name="Tsui H.-C.T."/>
            <person name="Winkler M.E."/>
        </authorList>
    </citation>
    <scope>NUCLEOTIDE SEQUENCE</scope>
</reference>